<proteinExistence type="predicted"/>
<dbReference type="Proteomes" id="UP001060012">
    <property type="component" value="Chromosome"/>
</dbReference>
<name>A0ABY5E3S9_9BACT</name>
<dbReference type="EMBL" id="CP100595">
    <property type="protein sequence ID" value="UTJ06207.1"/>
    <property type="molecule type" value="Genomic_DNA"/>
</dbReference>
<evidence type="ECO:0000313" key="1">
    <source>
        <dbReference type="EMBL" id="UTJ06207.1"/>
    </source>
</evidence>
<gene>
    <name evidence="1" type="ORF">NJU99_13275</name>
</gene>
<keyword evidence="2" id="KW-1185">Reference proteome</keyword>
<accession>A0ABY5E3S9</accession>
<dbReference type="RefSeq" id="WP_254576387.1">
    <property type="nucleotide sequence ID" value="NZ_CP100595.1"/>
</dbReference>
<evidence type="ECO:0000313" key="2">
    <source>
        <dbReference type="Proteomes" id="UP001060012"/>
    </source>
</evidence>
<sequence length="294" mass="34481">MFKFDRVENMVLNHKYIIYLKDIGIDTDEVINNIKINIEEKGYILDDVFSNPIYKMLSTNILVENIIFEEVNKFLFDNYKDSVVFEEDVSIDIKSILASQNSVIDRPNIKKPSEIQEGFIKEFNVEENFVRIARFEREIIKDSHDIGRKGQSILFEGIIPHAIDINRLFCNQTSNNIWNNDFCRNEMNLVGLCTLMNSIETTHILWFNSYFIKEFLLKLDNFNKGLRAINENNEVVLEFRQWRKDLIGNGASFVGHDSNIATLEGCDLLLREDYFQELNKIFPELIIRAEKIES</sequence>
<protein>
    <submittedName>
        <fullName evidence="1">Uncharacterized protein</fullName>
    </submittedName>
</protein>
<reference evidence="1" key="1">
    <citation type="submission" date="2022-07" db="EMBL/GenBank/DDBJ databases">
        <title>Arcobacter roscoffensis sp. nov., a marine bacterium isolated from coastal seawater collected from Roscoff, France.</title>
        <authorList>
            <person name="Pascual J."/>
            <person name="Lepeaux C."/>
            <person name="Methner A."/>
            <person name="Overmann J."/>
        </authorList>
    </citation>
    <scope>NUCLEOTIDE SEQUENCE</scope>
    <source>
        <strain evidence="1">ARW1-2F2</strain>
    </source>
</reference>
<organism evidence="1 2">
    <name type="scientific">Arcobacter roscoffensis</name>
    <dbReference type="NCBI Taxonomy" id="2961520"/>
    <lineage>
        <taxon>Bacteria</taxon>
        <taxon>Pseudomonadati</taxon>
        <taxon>Campylobacterota</taxon>
        <taxon>Epsilonproteobacteria</taxon>
        <taxon>Campylobacterales</taxon>
        <taxon>Arcobacteraceae</taxon>
        <taxon>Arcobacter</taxon>
    </lineage>
</organism>